<dbReference type="OrthoDB" id="10600380at2759"/>
<feature type="region of interest" description="Disordered" evidence="1">
    <location>
        <begin position="1"/>
        <end position="42"/>
    </location>
</feature>
<protein>
    <submittedName>
        <fullName evidence="2">Uncharacterized protein</fullName>
    </submittedName>
</protein>
<dbReference type="RefSeq" id="XP_012193237.1">
    <property type="nucleotide sequence ID" value="XM_012337847.1"/>
</dbReference>
<dbReference type="GeneID" id="24112516"/>
<keyword evidence="3" id="KW-1185">Reference proteome</keyword>
<evidence type="ECO:0000313" key="2">
    <source>
        <dbReference type="EMBL" id="GAC99650.1"/>
    </source>
</evidence>
<reference evidence="3" key="1">
    <citation type="journal article" date="2013" name="Genome Announc.">
        <title>Draft genome sequence of the basidiomycetous yeast-like fungus Pseudozyma hubeiensis SY62, which produces an abundant amount of the biosurfactant mannosylerythritol lipids.</title>
        <authorList>
            <person name="Konishi M."/>
            <person name="Hatada Y."/>
            <person name="Horiuchi J."/>
        </authorList>
    </citation>
    <scope>NUCLEOTIDE SEQUENCE [LARGE SCALE GENOMIC DNA]</scope>
    <source>
        <strain evidence="3">SY62</strain>
    </source>
</reference>
<proteinExistence type="predicted"/>
<organism evidence="2 3">
    <name type="scientific">Pseudozyma hubeiensis (strain SY62)</name>
    <name type="common">Yeast</name>
    <dbReference type="NCBI Taxonomy" id="1305764"/>
    <lineage>
        <taxon>Eukaryota</taxon>
        <taxon>Fungi</taxon>
        <taxon>Dikarya</taxon>
        <taxon>Basidiomycota</taxon>
        <taxon>Ustilaginomycotina</taxon>
        <taxon>Ustilaginomycetes</taxon>
        <taxon>Ustilaginales</taxon>
        <taxon>Ustilaginaceae</taxon>
        <taxon>Pseudozyma</taxon>
    </lineage>
</organism>
<gene>
    <name evidence="2" type="ORF">PHSY_007253</name>
</gene>
<evidence type="ECO:0000313" key="3">
    <source>
        <dbReference type="Proteomes" id="UP000014071"/>
    </source>
</evidence>
<dbReference type="AlphaFoldDB" id="R9PND3"/>
<dbReference type="EMBL" id="DF238832">
    <property type="protein sequence ID" value="GAC99650.1"/>
    <property type="molecule type" value="Genomic_DNA"/>
</dbReference>
<evidence type="ECO:0000256" key="1">
    <source>
        <dbReference type="SAM" id="MobiDB-lite"/>
    </source>
</evidence>
<name>R9PND3_PSEHS</name>
<feature type="compositionally biased region" description="Low complexity" evidence="1">
    <location>
        <begin position="142"/>
        <end position="155"/>
    </location>
</feature>
<feature type="compositionally biased region" description="Polar residues" evidence="1">
    <location>
        <begin position="132"/>
        <end position="141"/>
    </location>
</feature>
<accession>R9PND3</accession>
<feature type="compositionally biased region" description="Basic and acidic residues" evidence="1">
    <location>
        <begin position="1"/>
        <end position="15"/>
    </location>
</feature>
<dbReference type="HOGENOM" id="CLU_1390793_0_0_1"/>
<dbReference type="Proteomes" id="UP000014071">
    <property type="component" value="Unassembled WGS sequence"/>
</dbReference>
<sequence>MHTNERTKQTSEVERANTSSSRILAHPDSPSPLRHLQPASTAGHAVVPRHCNLATHTRRYDHHHHTLTKSTAATFATVDSAFIRQRSLCRNHQLDSVVRHIHCRVFPIAYPCPLQNLFEALRKRSESHCISSDPGTSLDAQSSSNGSSSSITSGSHRCRHGWTVPQRTNTSYARICDSVRLMPSATTATRSACQRL</sequence>
<feature type="region of interest" description="Disordered" evidence="1">
    <location>
        <begin position="132"/>
        <end position="158"/>
    </location>
</feature>